<evidence type="ECO:0000256" key="1">
    <source>
        <dbReference type="ARBA" id="ARBA00004651"/>
    </source>
</evidence>
<dbReference type="InterPro" id="IPR035906">
    <property type="entry name" value="MetI-like_sf"/>
</dbReference>
<feature type="transmembrane region" description="Helical" evidence="7">
    <location>
        <begin position="225"/>
        <end position="248"/>
    </location>
</feature>
<evidence type="ECO:0000256" key="6">
    <source>
        <dbReference type="ARBA" id="ARBA00023136"/>
    </source>
</evidence>
<dbReference type="PROSITE" id="PS50928">
    <property type="entry name" value="ABC_TM1"/>
    <property type="match status" value="1"/>
</dbReference>
<dbReference type="AlphaFoldDB" id="A0A7W8C0B3"/>
<evidence type="ECO:0000256" key="4">
    <source>
        <dbReference type="ARBA" id="ARBA00022692"/>
    </source>
</evidence>
<organism evidence="9 10">
    <name type="scientific">Desulfovibrio intestinalis</name>
    <dbReference type="NCBI Taxonomy" id="58621"/>
    <lineage>
        <taxon>Bacteria</taxon>
        <taxon>Pseudomonadati</taxon>
        <taxon>Thermodesulfobacteriota</taxon>
        <taxon>Desulfovibrionia</taxon>
        <taxon>Desulfovibrionales</taxon>
        <taxon>Desulfovibrionaceae</taxon>
        <taxon>Desulfovibrio</taxon>
    </lineage>
</organism>
<feature type="transmembrane region" description="Helical" evidence="7">
    <location>
        <begin position="71"/>
        <end position="92"/>
    </location>
</feature>
<keyword evidence="10" id="KW-1185">Reference proteome</keyword>
<evidence type="ECO:0000256" key="3">
    <source>
        <dbReference type="ARBA" id="ARBA00022475"/>
    </source>
</evidence>
<evidence type="ECO:0000313" key="9">
    <source>
        <dbReference type="EMBL" id="MBB5142107.1"/>
    </source>
</evidence>
<dbReference type="EMBL" id="JACHGO010000001">
    <property type="protein sequence ID" value="MBB5142107.1"/>
    <property type="molecule type" value="Genomic_DNA"/>
</dbReference>
<dbReference type="GO" id="GO:0005886">
    <property type="term" value="C:plasma membrane"/>
    <property type="evidence" value="ECO:0007669"/>
    <property type="project" value="UniProtKB-SubCell"/>
</dbReference>
<feature type="domain" description="ABC transmembrane type-1" evidence="8">
    <location>
        <begin position="64"/>
        <end position="244"/>
    </location>
</feature>
<accession>A0A7W8C0B3</accession>
<comment type="caution">
    <text evidence="9">The sequence shown here is derived from an EMBL/GenBank/DDBJ whole genome shotgun (WGS) entry which is preliminary data.</text>
</comment>
<evidence type="ECO:0000256" key="5">
    <source>
        <dbReference type="ARBA" id="ARBA00022989"/>
    </source>
</evidence>
<evidence type="ECO:0000256" key="7">
    <source>
        <dbReference type="RuleBase" id="RU363032"/>
    </source>
</evidence>
<evidence type="ECO:0000259" key="8">
    <source>
        <dbReference type="PROSITE" id="PS50928"/>
    </source>
</evidence>
<proteinExistence type="inferred from homology"/>
<keyword evidence="2 7" id="KW-0813">Transport</keyword>
<gene>
    <name evidence="9" type="ORF">HNQ38_000170</name>
</gene>
<dbReference type="SUPFAM" id="SSF161098">
    <property type="entry name" value="MetI-like"/>
    <property type="match status" value="1"/>
</dbReference>
<name>A0A7W8C0B3_9BACT</name>
<dbReference type="RefSeq" id="WP_246387920.1">
    <property type="nucleotide sequence ID" value="NZ_JACHGO010000001.1"/>
</dbReference>
<comment type="subcellular location">
    <subcellularLocation>
        <location evidence="1 7">Cell membrane</location>
        <topology evidence="1 7">Multi-pass membrane protein</topology>
    </subcellularLocation>
</comment>
<dbReference type="GO" id="GO:0055085">
    <property type="term" value="P:transmembrane transport"/>
    <property type="evidence" value="ECO:0007669"/>
    <property type="project" value="InterPro"/>
</dbReference>
<feature type="transmembrane region" description="Helical" evidence="7">
    <location>
        <begin position="174"/>
        <end position="199"/>
    </location>
</feature>
<evidence type="ECO:0000313" key="10">
    <source>
        <dbReference type="Proteomes" id="UP000539075"/>
    </source>
</evidence>
<sequence length="258" mass="27409">MKNNLLGMNLRSNLLWRLLGIVFFLGAWQWVAARGGGLALASPLETWSALADLAAQPWFWTQGMLPTLGRVLTGFAVGFLAGGLLGWAAGIFPEAGLMLLPFRWVLSSVPGVVLVILAMLWCGVGSGMIILIVALTCAPTIYMALQEGLRAVDPALCEMARAYRVTLRKRFTELYLPAVAAPLVSACVVALGGGMRVAILGETLGASQGLGYTLALARADLNTPMLYAVALVSMLLVSAIEATFLRCLRNKLCCGGRP</sequence>
<dbReference type="Gene3D" id="1.10.3720.10">
    <property type="entry name" value="MetI-like"/>
    <property type="match status" value="1"/>
</dbReference>
<comment type="similarity">
    <text evidence="7">Belongs to the binding-protein-dependent transport system permease family.</text>
</comment>
<feature type="transmembrane region" description="Helical" evidence="7">
    <location>
        <begin position="104"/>
        <end position="121"/>
    </location>
</feature>
<dbReference type="PANTHER" id="PTHR30151:SF0">
    <property type="entry name" value="ABC TRANSPORTER PERMEASE PROTEIN MJ0413-RELATED"/>
    <property type="match status" value="1"/>
</dbReference>
<dbReference type="CDD" id="cd06261">
    <property type="entry name" value="TM_PBP2"/>
    <property type="match status" value="1"/>
</dbReference>
<keyword evidence="6 7" id="KW-0472">Membrane</keyword>
<dbReference type="PANTHER" id="PTHR30151">
    <property type="entry name" value="ALKANE SULFONATE ABC TRANSPORTER-RELATED, MEMBRANE SUBUNIT"/>
    <property type="match status" value="1"/>
</dbReference>
<keyword evidence="5 7" id="KW-1133">Transmembrane helix</keyword>
<keyword evidence="4 7" id="KW-0812">Transmembrane</keyword>
<evidence type="ECO:0000256" key="2">
    <source>
        <dbReference type="ARBA" id="ARBA00022448"/>
    </source>
</evidence>
<dbReference type="Proteomes" id="UP000539075">
    <property type="component" value="Unassembled WGS sequence"/>
</dbReference>
<protein>
    <submittedName>
        <fullName evidence="9">NitT/TauT family transport system permease protein</fullName>
    </submittedName>
</protein>
<dbReference type="InterPro" id="IPR000515">
    <property type="entry name" value="MetI-like"/>
</dbReference>
<reference evidence="9 10" key="1">
    <citation type="submission" date="2020-08" db="EMBL/GenBank/DDBJ databases">
        <title>Genomic Encyclopedia of Type Strains, Phase IV (KMG-IV): sequencing the most valuable type-strain genomes for metagenomic binning, comparative biology and taxonomic classification.</title>
        <authorList>
            <person name="Goeker M."/>
        </authorList>
    </citation>
    <scope>NUCLEOTIDE SEQUENCE [LARGE SCALE GENOMIC DNA]</scope>
    <source>
        <strain evidence="9 10">DSM 11275</strain>
    </source>
</reference>
<dbReference type="Pfam" id="PF00528">
    <property type="entry name" value="BPD_transp_1"/>
    <property type="match status" value="1"/>
</dbReference>
<feature type="transmembrane region" description="Helical" evidence="7">
    <location>
        <begin position="127"/>
        <end position="145"/>
    </location>
</feature>
<keyword evidence="3" id="KW-1003">Cell membrane</keyword>